<dbReference type="AlphaFoldDB" id="A0A226ERL3"/>
<proteinExistence type="predicted"/>
<dbReference type="PANTHER" id="PTHR14024">
    <property type="entry name" value="PERILIPIN"/>
    <property type="match status" value="1"/>
</dbReference>
<dbReference type="EMBL" id="LNIX01000002">
    <property type="protein sequence ID" value="OXA60149.1"/>
    <property type="molecule type" value="Genomic_DNA"/>
</dbReference>
<dbReference type="GO" id="GO:0005829">
    <property type="term" value="C:cytosol"/>
    <property type="evidence" value="ECO:0007669"/>
    <property type="project" value="TreeGrafter"/>
</dbReference>
<feature type="region of interest" description="Disordered" evidence="1">
    <location>
        <begin position="172"/>
        <end position="196"/>
    </location>
</feature>
<name>A0A226ERL3_FOLCA</name>
<comment type="caution">
    <text evidence="2">The sequence shown here is derived from an EMBL/GenBank/DDBJ whole genome shotgun (WGS) entry which is preliminary data.</text>
</comment>
<protein>
    <submittedName>
        <fullName evidence="2">Lipid storage droplets surface-binding protein 1</fullName>
    </submittedName>
</protein>
<dbReference type="OMA" id="LNTACNT"/>
<dbReference type="Proteomes" id="UP000198287">
    <property type="component" value="Unassembled WGS sequence"/>
</dbReference>
<evidence type="ECO:0000313" key="3">
    <source>
        <dbReference type="Proteomes" id="UP000198287"/>
    </source>
</evidence>
<sequence>MRRAHQREMEAQQHTQCNGDGSALPTKFLKKVLDIPVVKFGVGHAAGLYGRVKDFNTITHKSLELAESVTGAVVGRVTPFAQRGLCLAGQPLHKIDNFAATGLANLEDKVPVIKQEPQVIMSDVTGAVTHKLLETKLRVTKASEGVLISRPVQTYFDILQFILGTASKTLDKVLPPSDDEQDKRKTHTTGEDEKRSERGWNLLAQFFGLLGTAKDRVVGRVRHRLESTSNVADAVFKEAKKAVNHALPIASDKDSTNADSTMSCNSSVSSNASSKGGKNKNKGKDHSAGD</sequence>
<evidence type="ECO:0000313" key="2">
    <source>
        <dbReference type="EMBL" id="OXA60149.1"/>
    </source>
</evidence>
<accession>A0A226ERL3</accession>
<dbReference type="GO" id="GO:0019915">
    <property type="term" value="P:lipid storage"/>
    <property type="evidence" value="ECO:0007669"/>
    <property type="project" value="TreeGrafter"/>
</dbReference>
<gene>
    <name evidence="2" type="ORF">Fcan01_04064</name>
</gene>
<dbReference type="PANTHER" id="PTHR14024:SF49">
    <property type="entry name" value="LIPID STORAGE DROPLETS SURFACE-BINDING PROTEIN 1"/>
    <property type="match status" value="1"/>
</dbReference>
<reference evidence="2 3" key="1">
    <citation type="submission" date="2015-12" db="EMBL/GenBank/DDBJ databases">
        <title>The genome of Folsomia candida.</title>
        <authorList>
            <person name="Faddeeva A."/>
            <person name="Derks M.F."/>
            <person name="Anvar Y."/>
            <person name="Smit S."/>
            <person name="Van Straalen N."/>
            <person name="Roelofs D."/>
        </authorList>
    </citation>
    <scope>NUCLEOTIDE SEQUENCE [LARGE SCALE GENOMIC DNA]</scope>
    <source>
        <strain evidence="2 3">VU population</strain>
        <tissue evidence="2">Whole body</tissue>
    </source>
</reference>
<keyword evidence="3" id="KW-1185">Reference proteome</keyword>
<feature type="region of interest" description="Disordered" evidence="1">
    <location>
        <begin position="1"/>
        <end position="20"/>
    </location>
</feature>
<dbReference type="OrthoDB" id="376826at2759"/>
<feature type="compositionally biased region" description="Low complexity" evidence="1">
    <location>
        <begin position="263"/>
        <end position="276"/>
    </location>
</feature>
<evidence type="ECO:0000256" key="1">
    <source>
        <dbReference type="SAM" id="MobiDB-lite"/>
    </source>
</evidence>
<feature type="compositionally biased region" description="Basic and acidic residues" evidence="1">
    <location>
        <begin position="1"/>
        <end position="11"/>
    </location>
</feature>
<organism evidence="2 3">
    <name type="scientific">Folsomia candida</name>
    <name type="common">Springtail</name>
    <dbReference type="NCBI Taxonomy" id="158441"/>
    <lineage>
        <taxon>Eukaryota</taxon>
        <taxon>Metazoa</taxon>
        <taxon>Ecdysozoa</taxon>
        <taxon>Arthropoda</taxon>
        <taxon>Hexapoda</taxon>
        <taxon>Collembola</taxon>
        <taxon>Entomobryomorpha</taxon>
        <taxon>Isotomoidea</taxon>
        <taxon>Isotomidae</taxon>
        <taxon>Proisotominae</taxon>
        <taxon>Folsomia</taxon>
    </lineage>
</organism>
<dbReference type="GO" id="GO:0010890">
    <property type="term" value="P:positive regulation of triglyceride storage"/>
    <property type="evidence" value="ECO:0007669"/>
    <property type="project" value="TreeGrafter"/>
</dbReference>
<feature type="region of interest" description="Disordered" evidence="1">
    <location>
        <begin position="251"/>
        <end position="290"/>
    </location>
</feature>
<dbReference type="GO" id="GO:0005811">
    <property type="term" value="C:lipid droplet"/>
    <property type="evidence" value="ECO:0007669"/>
    <property type="project" value="TreeGrafter"/>
</dbReference>